<dbReference type="Proteomes" id="UP000075920">
    <property type="component" value="Unassembled WGS sequence"/>
</dbReference>
<sequence>MRSLCWASSAALSLCPQILTTPCVTNALFALRRGIQISFLHDGRVLS</sequence>
<feature type="chain" id="PRO_5008141633" evidence="1">
    <location>
        <begin position="21"/>
        <end position="47"/>
    </location>
</feature>
<keyword evidence="3" id="KW-1185">Reference proteome</keyword>
<dbReference type="AlphaFoldDB" id="A0A182WMX2"/>
<protein>
    <submittedName>
        <fullName evidence="2">Uncharacterized protein</fullName>
    </submittedName>
</protein>
<dbReference type="VEuPathDB" id="VectorBase:AMIN014079"/>
<dbReference type="EnsemblMetazoa" id="AMIN014079-RC">
    <property type="protein sequence ID" value="AMIN014079-PC"/>
    <property type="gene ID" value="AMIN014079"/>
</dbReference>
<evidence type="ECO:0000313" key="3">
    <source>
        <dbReference type="Proteomes" id="UP000075920"/>
    </source>
</evidence>
<organism evidence="2 3">
    <name type="scientific">Anopheles minimus</name>
    <dbReference type="NCBI Taxonomy" id="112268"/>
    <lineage>
        <taxon>Eukaryota</taxon>
        <taxon>Metazoa</taxon>
        <taxon>Ecdysozoa</taxon>
        <taxon>Arthropoda</taxon>
        <taxon>Hexapoda</taxon>
        <taxon>Insecta</taxon>
        <taxon>Pterygota</taxon>
        <taxon>Neoptera</taxon>
        <taxon>Endopterygota</taxon>
        <taxon>Diptera</taxon>
        <taxon>Nematocera</taxon>
        <taxon>Culicoidea</taxon>
        <taxon>Culicidae</taxon>
        <taxon>Anophelinae</taxon>
        <taxon>Anopheles</taxon>
    </lineage>
</organism>
<proteinExistence type="predicted"/>
<reference evidence="2" key="2">
    <citation type="submission" date="2020-05" db="UniProtKB">
        <authorList>
            <consortium name="EnsemblMetazoa"/>
        </authorList>
    </citation>
    <scope>IDENTIFICATION</scope>
    <source>
        <strain evidence="2">MINIMUS1</strain>
    </source>
</reference>
<name>A0A182WMX2_9DIPT</name>
<accession>A0A182WMX2</accession>
<feature type="signal peptide" evidence="1">
    <location>
        <begin position="1"/>
        <end position="20"/>
    </location>
</feature>
<keyword evidence="1" id="KW-0732">Signal</keyword>
<reference evidence="3" key="1">
    <citation type="submission" date="2013-03" db="EMBL/GenBank/DDBJ databases">
        <title>The Genome Sequence of Anopheles minimus MINIMUS1.</title>
        <authorList>
            <consortium name="The Broad Institute Genomics Platform"/>
            <person name="Neafsey D.E."/>
            <person name="Walton C."/>
            <person name="Walker B."/>
            <person name="Young S.K."/>
            <person name="Zeng Q."/>
            <person name="Gargeya S."/>
            <person name="Fitzgerald M."/>
            <person name="Haas B."/>
            <person name="Abouelleil A."/>
            <person name="Allen A.W."/>
            <person name="Alvarado L."/>
            <person name="Arachchi H.M."/>
            <person name="Berlin A.M."/>
            <person name="Chapman S.B."/>
            <person name="Gainer-Dewar J."/>
            <person name="Goldberg J."/>
            <person name="Griggs A."/>
            <person name="Gujja S."/>
            <person name="Hansen M."/>
            <person name="Howarth C."/>
            <person name="Imamovic A."/>
            <person name="Ireland A."/>
            <person name="Larimer J."/>
            <person name="McCowan C."/>
            <person name="Murphy C."/>
            <person name="Pearson M."/>
            <person name="Poon T.W."/>
            <person name="Priest M."/>
            <person name="Roberts A."/>
            <person name="Saif S."/>
            <person name="Shea T."/>
            <person name="Sisk P."/>
            <person name="Sykes S."/>
            <person name="Wortman J."/>
            <person name="Nusbaum C."/>
            <person name="Birren B."/>
        </authorList>
    </citation>
    <scope>NUCLEOTIDE SEQUENCE [LARGE SCALE GENOMIC DNA]</scope>
    <source>
        <strain evidence="3">MINIMUS1</strain>
    </source>
</reference>
<evidence type="ECO:0000313" key="2">
    <source>
        <dbReference type="EnsemblMetazoa" id="AMIN014079-PC"/>
    </source>
</evidence>
<evidence type="ECO:0000256" key="1">
    <source>
        <dbReference type="SAM" id="SignalP"/>
    </source>
</evidence>